<dbReference type="CDD" id="cd05380">
    <property type="entry name" value="CAP_euk"/>
    <property type="match status" value="1"/>
</dbReference>
<dbReference type="EMBL" id="JOJR01000030">
    <property type="protein sequence ID" value="RCN49781.1"/>
    <property type="molecule type" value="Genomic_DNA"/>
</dbReference>
<dbReference type="InterPro" id="IPR035940">
    <property type="entry name" value="CAP_sf"/>
</dbReference>
<evidence type="ECO:0000313" key="3">
    <source>
        <dbReference type="Proteomes" id="UP000252519"/>
    </source>
</evidence>
<comment type="caution">
    <text evidence="2">The sequence shown here is derived from an EMBL/GenBank/DDBJ whole genome shotgun (WGS) entry which is preliminary data.</text>
</comment>
<keyword evidence="3" id="KW-1185">Reference proteome</keyword>
<gene>
    <name evidence="2" type="ORF">ANCCAN_04238</name>
</gene>
<dbReference type="OrthoDB" id="337038at2759"/>
<accession>A0A368GZH7</accession>
<dbReference type="Pfam" id="PF00188">
    <property type="entry name" value="CAP"/>
    <property type="match status" value="1"/>
</dbReference>
<dbReference type="PANTHER" id="PTHR10334">
    <property type="entry name" value="CYSTEINE-RICH SECRETORY PROTEIN-RELATED"/>
    <property type="match status" value="1"/>
</dbReference>
<proteinExistence type="predicted"/>
<evidence type="ECO:0000259" key="1">
    <source>
        <dbReference type="SMART" id="SM00198"/>
    </source>
</evidence>
<dbReference type="Gene3D" id="3.40.33.10">
    <property type="entry name" value="CAP"/>
    <property type="match status" value="1"/>
</dbReference>
<feature type="domain" description="SCP" evidence="1">
    <location>
        <begin position="58"/>
        <end position="206"/>
    </location>
</feature>
<dbReference type="AlphaFoldDB" id="A0A368GZH7"/>
<evidence type="ECO:0000313" key="2">
    <source>
        <dbReference type="EMBL" id="RCN49781.1"/>
    </source>
</evidence>
<organism evidence="2 3">
    <name type="scientific">Ancylostoma caninum</name>
    <name type="common">Dog hookworm</name>
    <dbReference type="NCBI Taxonomy" id="29170"/>
    <lineage>
        <taxon>Eukaryota</taxon>
        <taxon>Metazoa</taxon>
        <taxon>Ecdysozoa</taxon>
        <taxon>Nematoda</taxon>
        <taxon>Chromadorea</taxon>
        <taxon>Rhabditida</taxon>
        <taxon>Rhabditina</taxon>
        <taxon>Rhabditomorpha</taxon>
        <taxon>Strongyloidea</taxon>
        <taxon>Ancylostomatidae</taxon>
        <taxon>Ancylostomatinae</taxon>
        <taxon>Ancylostoma</taxon>
    </lineage>
</organism>
<reference evidence="2 3" key="1">
    <citation type="submission" date="2014-10" db="EMBL/GenBank/DDBJ databases">
        <title>Draft genome of the hookworm Ancylostoma caninum.</title>
        <authorList>
            <person name="Mitreva M."/>
        </authorList>
    </citation>
    <scope>NUCLEOTIDE SEQUENCE [LARGE SCALE GENOMIC DNA]</scope>
    <source>
        <strain evidence="2 3">Baltimore</strain>
    </source>
</reference>
<sequence length="232" mass="25216">MELLPVLTTLPEKFIKKEFVELIGMSKKGESPVLFAILGVAHGNDGTSCSDDHGVDNEMRISFLDIHNGYRSLLARGRVSIDGGTSDAPKASKMSRLKYSCEAEEKAYESAKECKNASTNTNENVYVTADDPSKINIVLEAGNWWWSEVLDINQTAAKGLYYLDSSTGSFANMAWDSHKGLGCAVFNCSGGTHVVCHYTPQVRKLNESIYGVGTPCGGCPKRDCTPEEGLCD</sequence>
<name>A0A368GZH7_ANCCA</name>
<dbReference type="Proteomes" id="UP000252519">
    <property type="component" value="Unassembled WGS sequence"/>
</dbReference>
<dbReference type="SUPFAM" id="SSF55797">
    <property type="entry name" value="PR-1-like"/>
    <property type="match status" value="1"/>
</dbReference>
<protein>
    <submittedName>
        <fullName evidence="2">SCP-like protein</fullName>
    </submittedName>
</protein>
<dbReference type="STRING" id="29170.A0A368GZH7"/>
<dbReference type="InterPro" id="IPR014044">
    <property type="entry name" value="CAP_dom"/>
</dbReference>
<dbReference type="InterPro" id="IPR001283">
    <property type="entry name" value="CRISP-related"/>
</dbReference>
<dbReference type="SMART" id="SM00198">
    <property type="entry name" value="SCP"/>
    <property type="match status" value="1"/>
</dbReference>